<dbReference type="AlphaFoldDB" id="D5MEY6"/>
<feature type="compositionally biased region" description="Polar residues" evidence="1">
    <location>
        <begin position="109"/>
        <end position="118"/>
    </location>
</feature>
<gene>
    <name evidence="2" type="ORF">DAMO_1255</name>
</gene>
<protein>
    <submittedName>
        <fullName evidence="2">Uncharacterized protein</fullName>
    </submittedName>
</protein>
<evidence type="ECO:0000313" key="2">
    <source>
        <dbReference type="EMBL" id="CBE68315.1"/>
    </source>
</evidence>
<dbReference type="HOGENOM" id="CLU_2068832_0_0_0"/>
<feature type="region of interest" description="Disordered" evidence="1">
    <location>
        <begin position="86"/>
        <end position="118"/>
    </location>
</feature>
<reference evidence="2 3" key="1">
    <citation type="journal article" date="2010" name="Nature">
        <title>Nitrite-driven anaerobic methane oxidation by oxygenic bacteria.</title>
        <authorList>
            <person name="Ettwig K.F."/>
            <person name="Butler M.K."/>
            <person name="Le Paslier D."/>
            <person name="Pelletier E."/>
            <person name="Mangenot S."/>
            <person name="Kuypers M.M.M."/>
            <person name="Schreiber F."/>
            <person name="Dutilh B.E."/>
            <person name="Zedelius J."/>
            <person name="de Beer D."/>
            <person name="Gloerich J."/>
            <person name="Wessels H.J.C.T."/>
            <person name="van Allen T."/>
            <person name="Luesken F."/>
            <person name="Wu M."/>
            <person name="van de Pas-Schoonen K.T."/>
            <person name="Op den Camp H.J.M."/>
            <person name="Janssen-Megens E.M."/>
            <person name="Francoijs K-J."/>
            <person name="Stunnenberg H."/>
            <person name="Weissenbach J."/>
            <person name="Jetten M.S.M."/>
            <person name="Strous M."/>
        </authorList>
    </citation>
    <scope>NUCLEOTIDE SEQUENCE [LARGE SCALE GENOMIC DNA]</scope>
</reference>
<evidence type="ECO:0000256" key="1">
    <source>
        <dbReference type="SAM" id="MobiDB-lite"/>
    </source>
</evidence>
<dbReference type="eggNOG" id="COG0156">
    <property type="taxonomic scope" value="Bacteria"/>
</dbReference>
<evidence type="ECO:0000313" key="3">
    <source>
        <dbReference type="Proteomes" id="UP000006898"/>
    </source>
</evidence>
<dbReference type="EMBL" id="FP565575">
    <property type="protein sequence ID" value="CBE68315.1"/>
    <property type="molecule type" value="Genomic_DNA"/>
</dbReference>
<organism evidence="2 3">
    <name type="scientific">Methylomirabilis oxygeniifera</name>
    <dbReference type="NCBI Taxonomy" id="671143"/>
    <lineage>
        <taxon>Bacteria</taxon>
        <taxon>Candidatus Methylomirabilota</taxon>
        <taxon>Candidatus Methylomirabilia</taxon>
        <taxon>Candidatus Methylomirabilales</taxon>
        <taxon>Candidatus Methylomirabilaceae</taxon>
        <taxon>Candidatus Methylomirabilis</taxon>
    </lineage>
</organism>
<dbReference type="STRING" id="671143.DAMO_1255"/>
<sequence>MISAENMQVPDTRDVLHVRDGMVQSLQRELDSLKAEGLHRWLRQVDGPQGSRISVDGREVIHLAGSDYLGLACWARPGAGPPERRACWVGSTSRPEVSPSHLPALGPMSSETAPSSNT</sequence>
<proteinExistence type="predicted"/>
<dbReference type="Proteomes" id="UP000006898">
    <property type="component" value="Chromosome"/>
</dbReference>
<accession>D5MEY6</accession>
<name>D5MEY6_METO1</name>
<dbReference type="KEGG" id="mox:DAMO_1255"/>